<dbReference type="SUPFAM" id="SSF53955">
    <property type="entry name" value="Lysozyme-like"/>
    <property type="match status" value="1"/>
</dbReference>
<reference evidence="1 2" key="1">
    <citation type="submission" date="2021-03" db="EMBL/GenBank/DDBJ databases">
        <title>P. granadensis CT364 genome publication.</title>
        <authorList>
            <person name="Stach J."/>
            <person name="Montero-Calasanz Md.C."/>
        </authorList>
    </citation>
    <scope>NUCLEOTIDE SEQUENCE [LARGE SCALE GENOMIC DNA]</scope>
    <source>
        <strain evidence="1 2">CT364</strain>
    </source>
</reference>
<dbReference type="EMBL" id="CP069352">
    <property type="protein sequence ID" value="QRK86502.1"/>
    <property type="molecule type" value="Genomic_DNA"/>
</dbReference>
<dbReference type="RefSeq" id="WP_203421787.1">
    <property type="nucleotide sequence ID" value="NZ_CP069352.1"/>
</dbReference>
<evidence type="ECO:0008006" key="3">
    <source>
        <dbReference type="Google" id="ProtNLM"/>
    </source>
</evidence>
<name>A0ABX7GND2_9PSED</name>
<gene>
    <name evidence="1" type="ORF">JN757_12285</name>
</gene>
<evidence type="ECO:0000313" key="1">
    <source>
        <dbReference type="EMBL" id="QRK86502.1"/>
    </source>
</evidence>
<proteinExistence type="predicted"/>
<evidence type="ECO:0000313" key="2">
    <source>
        <dbReference type="Proteomes" id="UP000663686"/>
    </source>
</evidence>
<protein>
    <recommendedName>
        <fullName evidence="3">Paar repeat-containing protein</fullName>
    </recommendedName>
</protein>
<sequence length="201" mass="21754">MAEVVSKSGRKMSPVATREVTAIKDTSPKTVALDAKKQIRRAENEEYLKDTNVKAFLAAIAKAEGGDYHAKYGYGWAKGFQTGKWTFTDESTHPGAGFGGSTTASGLYQITIATWREYGGKMGLTDFSPHTQDLIAVDMLRTLGVIDKIKAGDIPAAMPKAATRWAALPEGPGKKNHYPPQPYDDYPTFLSNYKSAGGTVK</sequence>
<dbReference type="InterPro" id="IPR023346">
    <property type="entry name" value="Lysozyme-like_dom_sf"/>
</dbReference>
<keyword evidence="2" id="KW-1185">Reference proteome</keyword>
<accession>A0ABX7GND2</accession>
<organism evidence="1 2">
    <name type="scientific">Pseudomonas granadensis</name>
    <dbReference type="NCBI Taxonomy" id="1421430"/>
    <lineage>
        <taxon>Bacteria</taxon>
        <taxon>Pseudomonadati</taxon>
        <taxon>Pseudomonadota</taxon>
        <taxon>Gammaproteobacteria</taxon>
        <taxon>Pseudomonadales</taxon>
        <taxon>Pseudomonadaceae</taxon>
        <taxon>Pseudomonas</taxon>
    </lineage>
</organism>
<dbReference type="Gene3D" id="1.10.530.10">
    <property type="match status" value="1"/>
</dbReference>
<dbReference type="Proteomes" id="UP000663686">
    <property type="component" value="Chromosome"/>
</dbReference>